<dbReference type="AlphaFoldDB" id="A0A517VDC7"/>
<gene>
    <name evidence="1" type="ORF">Pan161_26530</name>
</gene>
<evidence type="ECO:0000313" key="1">
    <source>
        <dbReference type="EMBL" id="QDT90999.1"/>
    </source>
</evidence>
<dbReference type="KEGG" id="gax:Pan161_26530"/>
<accession>A0A517VDC7</accession>
<dbReference type="EMBL" id="CP036343">
    <property type="protein sequence ID" value="QDT90999.1"/>
    <property type="molecule type" value="Genomic_DNA"/>
</dbReference>
<keyword evidence="2" id="KW-1185">Reference proteome</keyword>
<dbReference type="Proteomes" id="UP000316855">
    <property type="component" value="Chromosome"/>
</dbReference>
<organism evidence="1 2">
    <name type="scientific">Gimesia algae</name>
    <dbReference type="NCBI Taxonomy" id="2527971"/>
    <lineage>
        <taxon>Bacteria</taxon>
        <taxon>Pseudomonadati</taxon>
        <taxon>Planctomycetota</taxon>
        <taxon>Planctomycetia</taxon>
        <taxon>Planctomycetales</taxon>
        <taxon>Planctomycetaceae</taxon>
        <taxon>Gimesia</taxon>
    </lineage>
</organism>
<proteinExistence type="predicted"/>
<name>A0A517VDC7_9PLAN</name>
<evidence type="ECO:0000313" key="2">
    <source>
        <dbReference type="Proteomes" id="UP000316855"/>
    </source>
</evidence>
<sequence length="86" mass="9866">MKLYALKQQGAQWECDAELSRLTGGLSYSDMQALAEQANFRHALWEMGEAIATLFTQVVERVPFLQEYPESSVPGWEELTLRWKAD</sequence>
<protein>
    <submittedName>
        <fullName evidence="1">Uncharacterized protein</fullName>
    </submittedName>
</protein>
<reference evidence="1 2" key="1">
    <citation type="submission" date="2019-02" db="EMBL/GenBank/DDBJ databases">
        <title>Deep-cultivation of Planctomycetes and their phenomic and genomic characterization uncovers novel biology.</title>
        <authorList>
            <person name="Wiegand S."/>
            <person name="Jogler M."/>
            <person name="Boedeker C."/>
            <person name="Pinto D."/>
            <person name="Vollmers J."/>
            <person name="Rivas-Marin E."/>
            <person name="Kohn T."/>
            <person name="Peeters S.H."/>
            <person name="Heuer A."/>
            <person name="Rast P."/>
            <person name="Oberbeckmann S."/>
            <person name="Bunk B."/>
            <person name="Jeske O."/>
            <person name="Meyerdierks A."/>
            <person name="Storesund J.E."/>
            <person name="Kallscheuer N."/>
            <person name="Luecker S."/>
            <person name="Lage O.M."/>
            <person name="Pohl T."/>
            <person name="Merkel B.J."/>
            <person name="Hornburger P."/>
            <person name="Mueller R.-W."/>
            <person name="Bruemmer F."/>
            <person name="Labrenz M."/>
            <person name="Spormann A.M."/>
            <person name="Op den Camp H."/>
            <person name="Overmann J."/>
            <person name="Amann R."/>
            <person name="Jetten M.S.M."/>
            <person name="Mascher T."/>
            <person name="Medema M.H."/>
            <person name="Devos D.P."/>
            <person name="Kaster A.-K."/>
            <person name="Ovreas L."/>
            <person name="Rohde M."/>
            <person name="Galperin M.Y."/>
            <person name="Jogler C."/>
        </authorList>
    </citation>
    <scope>NUCLEOTIDE SEQUENCE [LARGE SCALE GENOMIC DNA]</scope>
    <source>
        <strain evidence="1 2">Pan161</strain>
    </source>
</reference>